<organism evidence="4 5">
    <name type="scientific">Xanthocytophaga agilis</name>
    <dbReference type="NCBI Taxonomy" id="3048010"/>
    <lineage>
        <taxon>Bacteria</taxon>
        <taxon>Pseudomonadati</taxon>
        <taxon>Bacteroidota</taxon>
        <taxon>Cytophagia</taxon>
        <taxon>Cytophagales</taxon>
        <taxon>Rhodocytophagaceae</taxon>
        <taxon>Xanthocytophaga</taxon>
    </lineage>
</organism>
<evidence type="ECO:0000313" key="5">
    <source>
        <dbReference type="Proteomes" id="UP001232063"/>
    </source>
</evidence>
<feature type="transmembrane region" description="Helical" evidence="1">
    <location>
        <begin position="73"/>
        <end position="92"/>
    </location>
</feature>
<keyword evidence="1" id="KW-0472">Membrane</keyword>
<evidence type="ECO:0000313" key="4">
    <source>
        <dbReference type="EMBL" id="MDJ1501889.1"/>
    </source>
</evidence>
<evidence type="ECO:0000259" key="2">
    <source>
        <dbReference type="Pfam" id="PF20394"/>
    </source>
</evidence>
<dbReference type="Pfam" id="PF20394">
    <property type="entry name" value="DUF6688"/>
    <property type="match status" value="1"/>
</dbReference>
<feature type="domain" description="DUF6688" evidence="2">
    <location>
        <begin position="4"/>
        <end position="225"/>
    </location>
</feature>
<gene>
    <name evidence="4" type="ORF">QNI22_14580</name>
</gene>
<feature type="transmembrane region" description="Helical" evidence="1">
    <location>
        <begin position="33"/>
        <end position="53"/>
    </location>
</feature>
<evidence type="ECO:0000256" key="1">
    <source>
        <dbReference type="SAM" id="Phobius"/>
    </source>
</evidence>
<proteinExistence type="predicted"/>
<protein>
    <submittedName>
        <fullName evidence="4">Uncharacterized protein</fullName>
    </submittedName>
</protein>
<dbReference type="InterPro" id="IPR056491">
    <property type="entry name" value="DUF6688_C"/>
</dbReference>
<reference evidence="4" key="1">
    <citation type="submission" date="2023-05" db="EMBL/GenBank/DDBJ databases">
        <authorList>
            <person name="Zhang X."/>
        </authorList>
    </citation>
    <scope>NUCLEOTIDE SEQUENCE</scope>
    <source>
        <strain evidence="4">BD1B2-1</strain>
    </source>
</reference>
<feature type="transmembrane region" description="Helical" evidence="1">
    <location>
        <begin position="128"/>
        <end position="146"/>
    </location>
</feature>
<sequence>MIGFFIFLSLPSLLLIIDFIWYLTKKKRLLGTLLVRILEIVSMLGLPLLYIAVLDFDLKNDCCGDSATFSPEHRLSIYLLIVLCTIAYFYASYRTHIAPPILEVTVNILLLIAIILNILMLFHLNEAWLGPIGNLPVILLCMHMLIKNHQLFLDYAQTMKNNSKHGIEKIAWMILSMPLLSKVPVLLVLSLPLLVILSAILLLFGQKQDSFIRAFTDTYKHGFSQLDYMCENVTCGGHFLCSVAAKGHPELVKPQRLGVRQNAPILCNRQLLVANAFEELIQEKMPATHRLIRHGYNKVGDVVHKYYSIFNNRYVADTIYILMKPLEWLFVTVLYTFDLKPENRIAQRYLSQEHRKQLNQH</sequence>
<keyword evidence="5" id="KW-1185">Reference proteome</keyword>
<evidence type="ECO:0000259" key="3">
    <source>
        <dbReference type="Pfam" id="PF23543"/>
    </source>
</evidence>
<dbReference type="Proteomes" id="UP001232063">
    <property type="component" value="Unassembled WGS sequence"/>
</dbReference>
<dbReference type="AlphaFoldDB" id="A0AAE3R5L8"/>
<feature type="transmembrane region" description="Helical" evidence="1">
    <location>
        <begin position="104"/>
        <end position="122"/>
    </location>
</feature>
<dbReference type="Pfam" id="PF23543">
    <property type="entry name" value="DUF6688_C"/>
    <property type="match status" value="1"/>
</dbReference>
<dbReference type="RefSeq" id="WP_314511600.1">
    <property type="nucleotide sequence ID" value="NZ_JASJOU010000004.1"/>
</dbReference>
<keyword evidence="1" id="KW-0812">Transmembrane</keyword>
<name>A0AAE3R5L8_9BACT</name>
<dbReference type="EMBL" id="JASJOU010000004">
    <property type="protein sequence ID" value="MDJ1501889.1"/>
    <property type="molecule type" value="Genomic_DNA"/>
</dbReference>
<keyword evidence="1" id="KW-1133">Transmembrane helix</keyword>
<accession>A0AAE3R5L8</accession>
<dbReference type="InterPro" id="IPR046510">
    <property type="entry name" value="DUF6688_N"/>
</dbReference>
<feature type="domain" description="DUF6688" evidence="3">
    <location>
        <begin position="237"/>
        <end position="349"/>
    </location>
</feature>
<feature type="transmembrane region" description="Helical" evidence="1">
    <location>
        <begin position="6"/>
        <end position="24"/>
    </location>
</feature>
<comment type="caution">
    <text evidence="4">The sequence shown here is derived from an EMBL/GenBank/DDBJ whole genome shotgun (WGS) entry which is preliminary data.</text>
</comment>
<feature type="transmembrane region" description="Helical" evidence="1">
    <location>
        <begin position="183"/>
        <end position="204"/>
    </location>
</feature>